<dbReference type="GO" id="GO:0016477">
    <property type="term" value="P:cell migration"/>
    <property type="evidence" value="ECO:0007669"/>
    <property type="project" value="TreeGrafter"/>
</dbReference>
<feature type="region of interest" description="Disordered" evidence="7">
    <location>
        <begin position="239"/>
        <end position="265"/>
    </location>
</feature>
<dbReference type="InterPro" id="IPR019137">
    <property type="entry name" value="Nck-associated_protein-1"/>
</dbReference>
<sequence>MNVFDRNINFDALFKFSQISRSTQQHLKSVYASLAVCMLLASAGSYLYCVTRIFQGGLSVLGSLGMMLWLSMTPHSPQTEKKRLGILAAFAFFTGLGLGPLLDYVVSVDPSIIMTAFLGTAVIFGCFTLSALYAQRRSYLFLGGALMSGLTMLLLLSFLNAHVYLGLLVMCGFVLFDTQLIIEKAEMGDKDYIWHCVDLFLDFVSIFRKLLIILSMNEKELLPLELKRSIRVPLLISGPSEERSRGSSGFLRSSRNNNNDDDDEEEEDGLYLFCCVGALKETALGSSALLFPPLKLQGGGSCLGFLLKFQQRGGGVLYSQRTAPPAANEKRTPPGAWRSSSGHEEGNQDQRIPHDPEDVSNWIFTRERFYRVSSQSNGEAVEEQETGALRSGSVEAPPRGSAFTSAGALRTAALTQSELLNASSGSPTLNGDLLLSAVLLGGWFIMTSSLKLAEKLLILNERGQGVLIRVYHIKKVFSEQKRRPWFFSDKGFESVDHVYELLNSIDASQCFFDITLNFDLTRNFLDLIICYASVIYLMSRVDDRKLILGFYNAAYEFTHGNSDPWYPRLGQMLLEYEQPWRKLSEEFGPHTRCVTEALLSLQAVYLRRNPSADQWRGAQLLSLLASPSAMLSPACCETMGCEYLPLDVMERWILLGFLLCPSSLNSNCSSQGLWKVALRSGACVSIVRDELLNMHKLSEELLDSLKGYGKRVADVRECKEHVLLNCGSFHREKRTFLRNALKELTAVLEDEPGLLGPKALYVFMALSFSRDEILWLVRHMENIPKTKTPEDYSDSRMAELLFYMEKLRRMLSAHRYVLQRYHLQYLSQYDAVVLSDMIQGMYVCPEEESAYSSVNKAALVLKDYPDLARVMNLCVFHTLMLDGVEELLLQTADLSALCFHVRVFEKLFSQNVEDTGVQRYLLSFPLLCSHFHQSLHPLCPEETEEVEKQSLKVCVSFLEEISRQTCSVILEICSEQRNLHQKLLPVHSAETISAVRNKRMKKPPLKKTDQPREKAGAESLRKDRVLATTLDKLHLSLSELCSSFSFSSEFSVFDHIVAPAEFLLSQLEMRLNKLFVQMAGYNVSSGEICRPSDLRAGIEATVSTLHSLSRSIRMDLSRLVKSVLLQQTQPLDSHGAQTITTLYTNWCVWVTVLPPLMWFSYELDLSGSGLCRFLEVLLRQASSALILHSPLTQSFVNQITENQQSFQAEEFSDISGLRALAELIGPYGMKFLNENLMWHVVSQVGELKKLVMENMDVLVQMRGNHHLPEVMSALQKKLSGSENVLKRLTIIGVILSFRSMIQEALEEVMDRHCSFLMKPIRNLKDSISPELDIKVTLGVYELASAAGFSCEIDPALVSAISNMQSESQSSEEEFKISSLLLVFVAVSLPSLCADLNSSYNQHGGHQNNIHCLARAVNHLAAAMFTVQRKNIQTQLQDFLQVASSVLLLLDRGEIKNRASIYLLLLMIVDESPFLSQEMLEKSFPYVLLRNAYTEMKRASHLMQL</sequence>
<gene>
    <name evidence="9" type="ORF">DNTS_018583</name>
</gene>
<feature type="transmembrane region" description="Helical" evidence="8">
    <location>
        <begin position="112"/>
        <end position="132"/>
    </location>
</feature>
<evidence type="ECO:0000256" key="2">
    <source>
        <dbReference type="ARBA" id="ARBA00010350"/>
    </source>
</evidence>
<dbReference type="GO" id="GO:0048812">
    <property type="term" value="P:neuron projection morphogenesis"/>
    <property type="evidence" value="ECO:0007669"/>
    <property type="project" value="TreeGrafter"/>
</dbReference>
<feature type="compositionally biased region" description="Basic and acidic residues" evidence="7">
    <location>
        <begin position="1006"/>
        <end position="1018"/>
    </location>
</feature>
<dbReference type="CDD" id="cd10430">
    <property type="entry name" value="BI-1"/>
    <property type="match status" value="1"/>
</dbReference>
<evidence type="ECO:0000256" key="6">
    <source>
        <dbReference type="ARBA" id="ARBA00033086"/>
    </source>
</evidence>
<comment type="caution">
    <text evidence="9">The sequence shown here is derived from an EMBL/GenBank/DDBJ whole genome shotgun (WGS) entry which is preliminary data.</text>
</comment>
<dbReference type="GO" id="GO:0016020">
    <property type="term" value="C:membrane"/>
    <property type="evidence" value="ECO:0007669"/>
    <property type="project" value="UniProtKB-SubCell"/>
</dbReference>
<dbReference type="PROSITE" id="PS01243">
    <property type="entry name" value="BI1"/>
    <property type="match status" value="1"/>
</dbReference>
<dbReference type="EMBL" id="SRMA01026197">
    <property type="protein sequence ID" value="TRY86596.1"/>
    <property type="molecule type" value="Genomic_DNA"/>
</dbReference>
<feature type="compositionally biased region" description="Low complexity" evidence="7">
    <location>
        <begin position="246"/>
        <end position="257"/>
    </location>
</feature>
<dbReference type="STRING" id="623744.A0A553Q9I9"/>
<protein>
    <recommendedName>
        <fullName evidence="6">Transmembrane BAX inhibitor motif-containing protein 6</fullName>
    </recommendedName>
</protein>
<feature type="region of interest" description="Disordered" evidence="7">
    <location>
        <begin position="997"/>
        <end position="1018"/>
    </location>
</feature>
<dbReference type="Pfam" id="PF09735">
    <property type="entry name" value="Nckap1"/>
    <property type="match status" value="3"/>
</dbReference>
<dbReference type="GO" id="GO:0031209">
    <property type="term" value="C:SCAR complex"/>
    <property type="evidence" value="ECO:0007669"/>
    <property type="project" value="TreeGrafter"/>
</dbReference>
<feature type="region of interest" description="Disordered" evidence="7">
    <location>
        <begin position="375"/>
        <end position="402"/>
    </location>
</feature>
<dbReference type="Proteomes" id="UP000316079">
    <property type="component" value="Unassembled WGS sequence"/>
</dbReference>
<keyword evidence="5 8" id="KW-0472">Membrane</keyword>
<keyword evidence="4 8" id="KW-1133">Transmembrane helix</keyword>
<feature type="transmembrane region" description="Helical" evidence="8">
    <location>
        <begin position="84"/>
        <end position="106"/>
    </location>
</feature>
<accession>A0A553Q9I9</accession>
<evidence type="ECO:0000256" key="7">
    <source>
        <dbReference type="SAM" id="MobiDB-lite"/>
    </source>
</evidence>
<organism evidence="9 10">
    <name type="scientific">Danionella cerebrum</name>
    <dbReference type="NCBI Taxonomy" id="2873325"/>
    <lineage>
        <taxon>Eukaryota</taxon>
        <taxon>Metazoa</taxon>
        <taxon>Chordata</taxon>
        <taxon>Craniata</taxon>
        <taxon>Vertebrata</taxon>
        <taxon>Euteleostomi</taxon>
        <taxon>Actinopterygii</taxon>
        <taxon>Neopterygii</taxon>
        <taxon>Teleostei</taxon>
        <taxon>Ostariophysi</taxon>
        <taxon>Cypriniformes</taxon>
        <taxon>Danionidae</taxon>
        <taxon>Danioninae</taxon>
        <taxon>Danionella</taxon>
    </lineage>
</organism>
<evidence type="ECO:0000256" key="3">
    <source>
        <dbReference type="ARBA" id="ARBA00022692"/>
    </source>
</evidence>
<dbReference type="InterPro" id="IPR006213">
    <property type="entry name" value="Bax_inhbtr1_CS"/>
</dbReference>
<evidence type="ECO:0000256" key="5">
    <source>
        <dbReference type="ARBA" id="ARBA00023136"/>
    </source>
</evidence>
<name>A0A553Q9I9_9TELE</name>
<keyword evidence="3 8" id="KW-0812">Transmembrane</keyword>
<feature type="transmembrane region" description="Helical" evidence="8">
    <location>
        <begin position="139"/>
        <end position="158"/>
    </location>
</feature>
<evidence type="ECO:0000256" key="8">
    <source>
        <dbReference type="SAM" id="Phobius"/>
    </source>
</evidence>
<feature type="region of interest" description="Disordered" evidence="7">
    <location>
        <begin position="318"/>
        <end position="357"/>
    </location>
</feature>
<proteinExistence type="inferred from homology"/>
<evidence type="ECO:0000256" key="4">
    <source>
        <dbReference type="ARBA" id="ARBA00022989"/>
    </source>
</evidence>
<evidence type="ECO:0000313" key="9">
    <source>
        <dbReference type="EMBL" id="TRY86596.1"/>
    </source>
</evidence>
<evidence type="ECO:0000256" key="1">
    <source>
        <dbReference type="ARBA" id="ARBA00004141"/>
    </source>
</evidence>
<dbReference type="OrthoDB" id="548214at2759"/>
<dbReference type="InterPro" id="IPR006214">
    <property type="entry name" value="Bax_inhibitor_1-related"/>
</dbReference>
<evidence type="ECO:0000313" key="10">
    <source>
        <dbReference type="Proteomes" id="UP000316079"/>
    </source>
</evidence>
<keyword evidence="10" id="KW-1185">Reference proteome</keyword>
<dbReference type="GO" id="GO:0030031">
    <property type="term" value="P:cell projection assembly"/>
    <property type="evidence" value="ECO:0007669"/>
    <property type="project" value="TreeGrafter"/>
</dbReference>
<dbReference type="Pfam" id="PF01027">
    <property type="entry name" value="Bax1-I"/>
    <property type="match status" value="1"/>
</dbReference>
<comment type="subcellular location">
    <subcellularLocation>
        <location evidence="1">Membrane</location>
        <topology evidence="1">Multi-pass membrane protein</topology>
    </subcellularLocation>
</comment>
<feature type="compositionally biased region" description="Basic and acidic residues" evidence="7">
    <location>
        <begin position="341"/>
        <end position="357"/>
    </location>
</feature>
<feature type="transmembrane region" description="Helical" evidence="8">
    <location>
        <begin position="53"/>
        <end position="72"/>
    </location>
</feature>
<dbReference type="GO" id="GO:0030866">
    <property type="term" value="P:cortical actin cytoskeleton organization"/>
    <property type="evidence" value="ECO:0007669"/>
    <property type="project" value="TreeGrafter"/>
</dbReference>
<feature type="transmembrane region" description="Helical" evidence="8">
    <location>
        <begin position="30"/>
        <end position="47"/>
    </location>
</feature>
<dbReference type="PANTHER" id="PTHR12093:SF9">
    <property type="entry name" value="NCK-ASSOCIATED PROTEIN 1-LIKE"/>
    <property type="match status" value="1"/>
</dbReference>
<reference evidence="9 10" key="1">
    <citation type="journal article" date="2019" name="Sci. Data">
        <title>Hybrid genome assembly and annotation of Danionella translucida.</title>
        <authorList>
            <person name="Kadobianskyi M."/>
            <person name="Schulze L."/>
            <person name="Schuelke M."/>
            <person name="Judkewitz B."/>
        </authorList>
    </citation>
    <scope>NUCLEOTIDE SEQUENCE [LARGE SCALE GENOMIC DNA]</scope>
    <source>
        <strain evidence="9 10">Bolton</strain>
    </source>
</reference>
<dbReference type="PANTHER" id="PTHR12093">
    <property type="entry name" value="NCK-ASSOCIATED PROTEIN 1"/>
    <property type="match status" value="1"/>
</dbReference>
<comment type="similarity">
    <text evidence="2">Belongs to the BI1 family.</text>
</comment>
<dbReference type="GO" id="GO:0043066">
    <property type="term" value="P:negative regulation of apoptotic process"/>
    <property type="evidence" value="ECO:0007669"/>
    <property type="project" value="InterPro"/>
</dbReference>